<dbReference type="InterPro" id="IPR013325">
    <property type="entry name" value="RNA_pol_sigma_r2"/>
</dbReference>
<dbReference type="NCBIfam" id="TIGR02937">
    <property type="entry name" value="sigma70-ECF"/>
    <property type="match status" value="1"/>
</dbReference>
<keyword evidence="4" id="KW-1185">Reference proteome</keyword>
<reference evidence="4" key="1">
    <citation type="journal article" date="2019" name="Int. J. Syst. Evol. Microbiol.">
        <title>The Global Catalogue of Microorganisms (GCM) 10K type strain sequencing project: providing services to taxonomists for standard genome sequencing and annotation.</title>
        <authorList>
            <consortium name="The Broad Institute Genomics Platform"/>
            <consortium name="The Broad Institute Genome Sequencing Center for Infectious Disease"/>
            <person name="Wu L."/>
            <person name="Ma J."/>
        </authorList>
    </citation>
    <scope>NUCLEOTIDE SEQUENCE [LARGE SCALE GENOMIC DNA]</scope>
    <source>
        <strain evidence="4">JCM 14969</strain>
    </source>
</reference>
<dbReference type="Pfam" id="PF20239">
    <property type="entry name" value="DUF6596"/>
    <property type="match status" value="1"/>
</dbReference>
<dbReference type="PANTHER" id="PTHR47756:SF2">
    <property type="entry name" value="BLL6612 PROTEIN"/>
    <property type="match status" value="1"/>
</dbReference>
<dbReference type="RefSeq" id="WP_344213248.1">
    <property type="nucleotide sequence ID" value="NZ_BAAAOS010000018.1"/>
</dbReference>
<dbReference type="Gene3D" id="1.25.40.10">
    <property type="entry name" value="Tetratricopeptide repeat domain"/>
    <property type="match status" value="1"/>
</dbReference>
<evidence type="ECO:0000313" key="4">
    <source>
        <dbReference type="Proteomes" id="UP001500393"/>
    </source>
</evidence>
<dbReference type="SUPFAM" id="SSF88946">
    <property type="entry name" value="Sigma2 domain of RNA polymerase sigma factors"/>
    <property type="match status" value="1"/>
</dbReference>
<dbReference type="SUPFAM" id="SSF48452">
    <property type="entry name" value="TPR-like"/>
    <property type="match status" value="1"/>
</dbReference>
<dbReference type="Pfam" id="PF04542">
    <property type="entry name" value="Sigma70_r2"/>
    <property type="match status" value="1"/>
</dbReference>
<gene>
    <name evidence="3" type="ORF">GCM10009789_25590</name>
</gene>
<dbReference type="InterPro" id="IPR046531">
    <property type="entry name" value="DUF6596"/>
</dbReference>
<dbReference type="InterPro" id="IPR014284">
    <property type="entry name" value="RNA_pol_sigma-70_dom"/>
</dbReference>
<proteinExistence type="predicted"/>
<evidence type="ECO:0000259" key="2">
    <source>
        <dbReference type="Pfam" id="PF20239"/>
    </source>
</evidence>
<dbReference type="InterPro" id="IPR007627">
    <property type="entry name" value="RNA_pol_sigma70_r2"/>
</dbReference>
<name>A0ABP4NZJ8_9ACTN</name>
<evidence type="ECO:0000313" key="3">
    <source>
        <dbReference type="EMBL" id="GAA1570947.1"/>
    </source>
</evidence>
<dbReference type="InterPro" id="IPR013324">
    <property type="entry name" value="RNA_pol_sigma_r3/r4-like"/>
</dbReference>
<sequence>MDDSSTSSATGPGIIERAFREAHGQAVATLTRVFGDISLAEDAVQDAFVTAVQRWPRDGVPDNPAGWIITTARNRAVDVVRRTRRGRELTEQAALDRLRAESEEAQLMHDDQLRLIFTCCHPAIRVEHQVALTLRLIAGLTPAEVASAFLVSEETMAKRLVRAKYKIRSAHIPYRVPEAAELPTRLRAVLQVLYLIYNTGADDPRNRHDLRAEAIHLGRVLTALIPDEPETLGLLALMLLNESRMPARGTADDVILLKHQDRSRWDSSLITEGHNLVLTCLRSHRPGPFQLQAAIQAIHCAAPRYEDTDWQAITRFYDRLLAVMPTPVVALNRAVALAETQGPATALSLLDQLADDLPEYHLLHASRASMLERLGRRQEASQAYARAAELARTESEIQFLRYQSERDQRFRG</sequence>
<feature type="domain" description="RNA polymerase sigma-70 region 2" evidence="1">
    <location>
        <begin position="20"/>
        <end position="85"/>
    </location>
</feature>
<dbReference type="InterPro" id="IPR011990">
    <property type="entry name" value="TPR-like_helical_dom_sf"/>
</dbReference>
<dbReference type="PANTHER" id="PTHR47756">
    <property type="entry name" value="BLL6612 PROTEIN-RELATED"/>
    <property type="match status" value="1"/>
</dbReference>
<dbReference type="Proteomes" id="UP001500393">
    <property type="component" value="Unassembled WGS sequence"/>
</dbReference>
<dbReference type="SUPFAM" id="SSF88659">
    <property type="entry name" value="Sigma3 and sigma4 domains of RNA polymerase sigma factors"/>
    <property type="match status" value="1"/>
</dbReference>
<comment type="caution">
    <text evidence="3">The sequence shown here is derived from an EMBL/GenBank/DDBJ whole genome shotgun (WGS) entry which is preliminary data.</text>
</comment>
<evidence type="ECO:0000259" key="1">
    <source>
        <dbReference type="Pfam" id="PF04542"/>
    </source>
</evidence>
<organism evidence="3 4">
    <name type="scientific">Kribbella sancticallisti</name>
    <dbReference type="NCBI Taxonomy" id="460087"/>
    <lineage>
        <taxon>Bacteria</taxon>
        <taxon>Bacillati</taxon>
        <taxon>Actinomycetota</taxon>
        <taxon>Actinomycetes</taxon>
        <taxon>Propionibacteriales</taxon>
        <taxon>Kribbellaceae</taxon>
        <taxon>Kribbella</taxon>
    </lineage>
</organism>
<dbReference type="EMBL" id="BAAAOS010000018">
    <property type="protein sequence ID" value="GAA1570947.1"/>
    <property type="molecule type" value="Genomic_DNA"/>
</dbReference>
<dbReference type="Gene3D" id="1.10.1740.10">
    <property type="match status" value="1"/>
</dbReference>
<protein>
    <submittedName>
        <fullName evidence="3">RNA polymerase sigma factor</fullName>
    </submittedName>
</protein>
<feature type="domain" description="DUF6596" evidence="2">
    <location>
        <begin position="185"/>
        <end position="277"/>
    </location>
</feature>
<accession>A0ABP4NZJ8</accession>